<proteinExistence type="predicted"/>
<dbReference type="RefSeq" id="WP_090317082.1">
    <property type="nucleotide sequence ID" value="NZ_FNKJ01000002.1"/>
</dbReference>
<keyword evidence="2" id="KW-1185">Reference proteome</keyword>
<evidence type="ECO:0008006" key="3">
    <source>
        <dbReference type="Google" id="ProtNLM"/>
    </source>
</evidence>
<dbReference type="OrthoDB" id="7027297at2"/>
<dbReference type="Proteomes" id="UP000199570">
    <property type="component" value="Unassembled WGS sequence"/>
</dbReference>
<evidence type="ECO:0000313" key="1">
    <source>
        <dbReference type="EMBL" id="SDQ14304.1"/>
    </source>
</evidence>
<dbReference type="EMBL" id="FNKJ01000002">
    <property type="protein sequence ID" value="SDQ14304.1"/>
    <property type="molecule type" value="Genomic_DNA"/>
</dbReference>
<evidence type="ECO:0000313" key="2">
    <source>
        <dbReference type="Proteomes" id="UP000199570"/>
    </source>
</evidence>
<protein>
    <recommendedName>
        <fullName evidence="3">DUF3224 domain-containing protein</fullName>
    </recommendedName>
</protein>
<dbReference type="AlphaFoldDB" id="A0A1H0YGA5"/>
<name>A0A1H0YGA5_9PSED</name>
<reference evidence="2" key="1">
    <citation type="submission" date="2016-10" db="EMBL/GenBank/DDBJ databases">
        <authorList>
            <person name="Varghese N."/>
            <person name="Submissions S."/>
        </authorList>
    </citation>
    <scope>NUCLEOTIDE SEQUENCE [LARGE SCALE GENOMIC DNA]</scope>
    <source>
        <strain evidence="2">BS3775</strain>
    </source>
</reference>
<organism evidence="1 2">
    <name type="scientific">Pseudomonas moorei</name>
    <dbReference type="NCBI Taxonomy" id="395599"/>
    <lineage>
        <taxon>Bacteria</taxon>
        <taxon>Pseudomonadati</taxon>
        <taxon>Pseudomonadota</taxon>
        <taxon>Gammaproteobacteria</taxon>
        <taxon>Pseudomonadales</taxon>
        <taxon>Pseudomonadaceae</taxon>
        <taxon>Pseudomonas</taxon>
    </lineage>
</organism>
<sequence>MSTNRAGHLSADVDTAGGPQPFRVTHGLYFYDRPGIHCIEADNGQGTAFYVYLPVGIQSGSFNLGLTESSPMIIHVTGTSEADLYRGVLELTVGGGAKFAGSFSGMDADGLEVTNGRFRLEHEATV</sequence>
<gene>
    <name evidence="1" type="ORF">SAMN04490195_0626</name>
</gene>
<accession>A0A1H0YGA5</accession>